<feature type="domain" description="GAF" evidence="3">
    <location>
        <begin position="11"/>
        <end position="177"/>
    </location>
</feature>
<evidence type="ECO:0000256" key="2">
    <source>
        <dbReference type="ARBA" id="ARBA00023163"/>
    </source>
</evidence>
<dbReference type="InterPro" id="IPR036388">
    <property type="entry name" value="WH-like_DNA-bd_sf"/>
</dbReference>
<dbReference type="SMART" id="SM00065">
    <property type="entry name" value="GAF"/>
    <property type="match status" value="1"/>
</dbReference>
<dbReference type="SUPFAM" id="SSF55781">
    <property type="entry name" value="GAF domain-like"/>
    <property type="match status" value="1"/>
</dbReference>
<dbReference type="Pfam" id="PF03861">
    <property type="entry name" value="ANTAR"/>
    <property type="match status" value="1"/>
</dbReference>
<dbReference type="Proteomes" id="UP001152755">
    <property type="component" value="Unassembled WGS sequence"/>
</dbReference>
<dbReference type="InterPro" id="IPR029016">
    <property type="entry name" value="GAF-like_dom_sf"/>
</dbReference>
<keyword evidence="2" id="KW-0804">Transcription</keyword>
<dbReference type="EMBL" id="JANRHA010000002">
    <property type="protein sequence ID" value="MDG3013863.1"/>
    <property type="molecule type" value="Genomic_DNA"/>
</dbReference>
<name>A0A9X4M294_9ACTN</name>
<keyword evidence="1" id="KW-0805">Transcription regulation</keyword>
<comment type="caution">
    <text evidence="5">The sequence shown here is derived from an EMBL/GenBank/DDBJ whole genome shotgun (WGS) entry which is preliminary data.</text>
</comment>
<evidence type="ECO:0000256" key="1">
    <source>
        <dbReference type="ARBA" id="ARBA00023015"/>
    </source>
</evidence>
<dbReference type="Gene3D" id="1.10.10.10">
    <property type="entry name" value="Winged helix-like DNA-binding domain superfamily/Winged helix DNA-binding domain"/>
    <property type="match status" value="1"/>
</dbReference>
<organism evidence="5 6">
    <name type="scientific">Speluncibacter jeojiensis</name>
    <dbReference type="NCBI Taxonomy" id="2710754"/>
    <lineage>
        <taxon>Bacteria</taxon>
        <taxon>Bacillati</taxon>
        <taxon>Actinomycetota</taxon>
        <taxon>Actinomycetes</taxon>
        <taxon>Mycobacteriales</taxon>
        <taxon>Speluncibacteraceae</taxon>
        <taxon>Speluncibacter</taxon>
    </lineage>
</organism>
<gene>
    <name evidence="5" type="ORF">NVS88_04750</name>
</gene>
<sequence>MASAPGNDRHAISTVWAAVVEGIRDNSSGLAPVVRVCRACVGVLPVDGASISAATADHGREALYASDPVSGRLTSLQFTLGEGPCVESIDAGRPVLVPDLSRAVTSSWPMFAAEVGALDVAAVFAFPIRSGAIDIGTMQMHRRRAGALTAAELSLALRVVDVAAVALLALHSAPGARVDGEWLAALPRDGIAIHQATGILTHQLNIPAKEALTRLRALAFATGRAVDDIARDVIVGRSSLSDPGG</sequence>
<feature type="domain" description="ANTAR" evidence="4">
    <location>
        <begin position="179"/>
        <end position="234"/>
    </location>
</feature>
<dbReference type="GO" id="GO:0003723">
    <property type="term" value="F:RNA binding"/>
    <property type="evidence" value="ECO:0007669"/>
    <property type="project" value="InterPro"/>
</dbReference>
<dbReference type="AlphaFoldDB" id="A0A9X4M294"/>
<reference evidence="5" key="1">
    <citation type="submission" date="2022-08" db="EMBL/GenBank/DDBJ databases">
        <title>Genome analysis of Corynebacteriales strain.</title>
        <authorList>
            <person name="Lee S.D."/>
        </authorList>
    </citation>
    <scope>NUCLEOTIDE SEQUENCE</scope>
    <source>
        <strain evidence="5">D3-21</strain>
    </source>
</reference>
<dbReference type="InterPro" id="IPR003018">
    <property type="entry name" value="GAF"/>
</dbReference>
<evidence type="ECO:0000313" key="5">
    <source>
        <dbReference type="EMBL" id="MDG3013863.1"/>
    </source>
</evidence>
<accession>A0A9X4M294</accession>
<dbReference type="Gene3D" id="3.30.450.40">
    <property type="match status" value="1"/>
</dbReference>
<evidence type="ECO:0000259" key="3">
    <source>
        <dbReference type="SMART" id="SM00065"/>
    </source>
</evidence>
<dbReference type="SMART" id="SM01012">
    <property type="entry name" value="ANTAR"/>
    <property type="match status" value="1"/>
</dbReference>
<dbReference type="Pfam" id="PF13185">
    <property type="entry name" value="GAF_2"/>
    <property type="match status" value="1"/>
</dbReference>
<keyword evidence="6" id="KW-1185">Reference proteome</keyword>
<dbReference type="InterPro" id="IPR005561">
    <property type="entry name" value="ANTAR"/>
</dbReference>
<evidence type="ECO:0000259" key="4">
    <source>
        <dbReference type="SMART" id="SM01012"/>
    </source>
</evidence>
<evidence type="ECO:0000313" key="6">
    <source>
        <dbReference type="Proteomes" id="UP001152755"/>
    </source>
</evidence>
<protein>
    <submittedName>
        <fullName evidence="5">GAF and ANTAR domain-containing protein</fullName>
    </submittedName>
</protein>
<proteinExistence type="predicted"/>
<dbReference type="RefSeq" id="WP_277832792.1">
    <property type="nucleotide sequence ID" value="NZ_JAAIVF010000003.1"/>
</dbReference>